<keyword evidence="3" id="KW-1185">Reference proteome</keyword>
<reference evidence="2 3" key="1">
    <citation type="journal article" date="2019" name="Nat. Ecol. Evol.">
        <title>Megaphylogeny resolves global patterns of mushroom evolution.</title>
        <authorList>
            <person name="Varga T."/>
            <person name="Krizsan K."/>
            <person name="Foldi C."/>
            <person name="Dima B."/>
            <person name="Sanchez-Garcia M."/>
            <person name="Sanchez-Ramirez S."/>
            <person name="Szollosi G.J."/>
            <person name="Szarkandi J.G."/>
            <person name="Papp V."/>
            <person name="Albert L."/>
            <person name="Andreopoulos W."/>
            <person name="Angelini C."/>
            <person name="Antonin V."/>
            <person name="Barry K.W."/>
            <person name="Bougher N.L."/>
            <person name="Buchanan P."/>
            <person name="Buyck B."/>
            <person name="Bense V."/>
            <person name="Catcheside P."/>
            <person name="Chovatia M."/>
            <person name="Cooper J."/>
            <person name="Damon W."/>
            <person name="Desjardin D."/>
            <person name="Finy P."/>
            <person name="Geml J."/>
            <person name="Haridas S."/>
            <person name="Hughes K."/>
            <person name="Justo A."/>
            <person name="Karasinski D."/>
            <person name="Kautmanova I."/>
            <person name="Kiss B."/>
            <person name="Kocsube S."/>
            <person name="Kotiranta H."/>
            <person name="LaButti K.M."/>
            <person name="Lechner B.E."/>
            <person name="Liimatainen K."/>
            <person name="Lipzen A."/>
            <person name="Lukacs Z."/>
            <person name="Mihaltcheva S."/>
            <person name="Morgado L.N."/>
            <person name="Niskanen T."/>
            <person name="Noordeloos M.E."/>
            <person name="Ohm R.A."/>
            <person name="Ortiz-Santana B."/>
            <person name="Ovrebo C."/>
            <person name="Racz N."/>
            <person name="Riley R."/>
            <person name="Savchenko A."/>
            <person name="Shiryaev A."/>
            <person name="Soop K."/>
            <person name="Spirin V."/>
            <person name="Szebenyi C."/>
            <person name="Tomsovsky M."/>
            <person name="Tulloss R.E."/>
            <person name="Uehling J."/>
            <person name="Grigoriev I.V."/>
            <person name="Vagvolgyi C."/>
            <person name="Papp T."/>
            <person name="Martin F.M."/>
            <person name="Miettinen O."/>
            <person name="Hibbett D.S."/>
            <person name="Nagy L.G."/>
        </authorList>
    </citation>
    <scope>NUCLEOTIDE SEQUENCE [LARGE SCALE GENOMIC DNA]</scope>
    <source>
        <strain evidence="2 3">FP101781</strain>
    </source>
</reference>
<sequence length="400" mass="43328">MSHRSRHEPNRARSPPPPVVAKSSPDSLAPNSHREWLINSFAPPRTAPSSSNPKSSTAYTHSEHGILAPVTNRTATPTPEPTLNRVPPSKDPMPIDCSTLFSLARSKLQLSVSTKDNCSLHRWVLLKNSINSPSSLSSSAASTSDLSQHSYSEEDDDESPDEVLGSVTDHTFMFPDAGNFVDHSPKDAQSSEAQWLDSLLESLGDDDDDDEFGVDSDSQIATSATEDDDEHLFSPSASPLSSSDDLSPMQASSFFSSHHSVPYTAPFSSLPDYPPYKPSFDTSLSALPAPYEDPLPYCVSDDVDDLAVPDAIEDTSDDESDAPQTPSLGRSTSPLSFVDAASIPLPPDRTNLRHAGFRVLFDEDSCVYPFDPLPSSTDCDIVAPRVRDWASLTLQPTAYM</sequence>
<dbReference type="Proteomes" id="UP000298030">
    <property type="component" value="Unassembled WGS sequence"/>
</dbReference>
<dbReference type="EMBL" id="QPFP01000006">
    <property type="protein sequence ID" value="TEB36225.1"/>
    <property type="molecule type" value="Genomic_DNA"/>
</dbReference>
<accession>A0A4Y7TPV5</accession>
<feature type="region of interest" description="Disordered" evidence="1">
    <location>
        <begin position="132"/>
        <end position="251"/>
    </location>
</feature>
<feature type="compositionally biased region" description="Low complexity" evidence="1">
    <location>
        <begin position="132"/>
        <end position="150"/>
    </location>
</feature>
<feature type="compositionally biased region" description="Low complexity" evidence="1">
    <location>
        <begin position="234"/>
        <end position="248"/>
    </location>
</feature>
<name>A0A4Y7TPV5_COPMI</name>
<dbReference type="OrthoDB" id="3263748at2759"/>
<feature type="compositionally biased region" description="Polar residues" evidence="1">
    <location>
        <begin position="47"/>
        <end position="60"/>
    </location>
</feature>
<feature type="compositionally biased region" description="Acidic residues" evidence="1">
    <location>
        <begin position="203"/>
        <end position="214"/>
    </location>
</feature>
<gene>
    <name evidence="2" type="ORF">FA13DRAFT_1787697</name>
</gene>
<protein>
    <submittedName>
        <fullName evidence="2">Uncharacterized protein</fullName>
    </submittedName>
</protein>
<evidence type="ECO:0000256" key="1">
    <source>
        <dbReference type="SAM" id="MobiDB-lite"/>
    </source>
</evidence>
<evidence type="ECO:0000313" key="2">
    <source>
        <dbReference type="EMBL" id="TEB36225.1"/>
    </source>
</evidence>
<feature type="compositionally biased region" description="Polar residues" evidence="1">
    <location>
        <begin position="322"/>
        <end position="334"/>
    </location>
</feature>
<evidence type="ECO:0000313" key="3">
    <source>
        <dbReference type="Proteomes" id="UP000298030"/>
    </source>
</evidence>
<organism evidence="2 3">
    <name type="scientific">Coprinellus micaceus</name>
    <name type="common">Glistening ink-cap mushroom</name>
    <name type="synonym">Coprinus micaceus</name>
    <dbReference type="NCBI Taxonomy" id="71717"/>
    <lineage>
        <taxon>Eukaryota</taxon>
        <taxon>Fungi</taxon>
        <taxon>Dikarya</taxon>
        <taxon>Basidiomycota</taxon>
        <taxon>Agaricomycotina</taxon>
        <taxon>Agaricomycetes</taxon>
        <taxon>Agaricomycetidae</taxon>
        <taxon>Agaricales</taxon>
        <taxon>Agaricineae</taxon>
        <taxon>Psathyrellaceae</taxon>
        <taxon>Coprinellus</taxon>
    </lineage>
</organism>
<feature type="region of interest" description="Disordered" evidence="1">
    <location>
        <begin position="1"/>
        <end position="92"/>
    </location>
</feature>
<feature type="region of interest" description="Disordered" evidence="1">
    <location>
        <begin position="313"/>
        <end position="334"/>
    </location>
</feature>
<comment type="caution">
    <text evidence="2">The sequence shown here is derived from an EMBL/GenBank/DDBJ whole genome shotgun (WGS) entry which is preliminary data.</text>
</comment>
<proteinExistence type="predicted"/>
<dbReference type="AlphaFoldDB" id="A0A4Y7TPV5"/>